<dbReference type="EMBL" id="BORJ01000010">
    <property type="protein sequence ID" value="GIN97749.1"/>
    <property type="molecule type" value="Genomic_DNA"/>
</dbReference>
<sequence>MGLCERKSLFTHCHHSAGQYFSTRKDRSDLLFIPIKGHDKIFCFPYGGQAEKEKADHVPSLQYDPCLSIHYPFASLGARYPFI</sequence>
<evidence type="ECO:0000313" key="1">
    <source>
        <dbReference type="EMBL" id="GIN97749.1"/>
    </source>
</evidence>
<reference evidence="1 2" key="1">
    <citation type="submission" date="2021-03" db="EMBL/GenBank/DDBJ databases">
        <title>Antimicrobial resistance genes in bacteria isolated from Japanese honey, and their potential for conferring macrolide and lincosamide resistance in the American foulbrood pathogen Paenibacillus larvae.</title>
        <authorList>
            <person name="Okamoto M."/>
            <person name="Kumagai M."/>
            <person name="Kanamori H."/>
            <person name="Takamatsu D."/>
        </authorList>
    </citation>
    <scope>NUCLEOTIDE SEQUENCE [LARGE SCALE GENOMIC DNA]</scope>
    <source>
        <strain evidence="1 2">J6TS1</strain>
    </source>
</reference>
<proteinExistence type="predicted"/>
<protein>
    <submittedName>
        <fullName evidence="1">Uncharacterized protein</fullName>
    </submittedName>
</protein>
<organism evidence="1 2">
    <name type="scientific">Siminovitchia terrae</name>
    <name type="common">Bacillus terrae</name>
    <dbReference type="NCBI Taxonomy" id="1914933"/>
    <lineage>
        <taxon>Bacteria</taxon>
        <taxon>Bacillati</taxon>
        <taxon>Bacillota</taxon>
        <taxon>Bacilli</taxon>
        <taxon>Bacillales</taxon>
        <taxon>Bacillaceae</taxon>
        <taxon>Siminovitchia</taxon>
    </lineage>
</organism>
<evidence type="ECO:0000313" key="2">
    <source>
        <dbReference type="Proteomes" id="UP000680670"/>
    </source>
</evidence>
<keyword evidence="2" id="KW-1185">Reference proteome</keyword>
<gene>
    <name evidence="1" type="ORF">J6TS1_36190</name>
</gene>
<name>A0ABQ4L1J9_SIMTE</name>
<comment type="caution">
    <text evidence="1">The sequence shown here is derived from an EMBL/GenBank/DDBJ whole genome shotgun (WGS) entry which is preliminary data.</text>
</comment>
<accession>A0ABQ4L1J9</accession>
<dbReference type="Proteomes" id="UP000680670">
    <property type="component" value="Unassembled WGS sequence"/>
</dbReference>